<organism evidence="2 3">
    <name type="scientific">Panicum virgatum</name>
    <name type="common">Blackwell switchgrass</name>
    <dbReference type="NCBI Taxonomy" id="38727"/>
    <lineage>
        <taxon>Eukaryota</taxon>
        <taxon>Viridiplantae</taxon>
        <taxon>Streptophyta</taxon>
        <taxon>Embryophyta</taxon>
        <taxon>Tracheophyta</taxon>
        <taxon>Spermatophyta</taxon>
        <taxon>Magnoliopsida</taxon>
        <taxon>Liliopsida</taxon>
        <taxon>Poales</taxon>
        <taxon>Poaceae</taxon>
        <taxon>PACMAD clade</taxon>
        <taxon>Panicoideae</taxon>
        <taxon>Panicodae</taxon>
        <taxon>Paniceae</taxon>
        <taxon>Panicinae</taxon>
        <taxon>Panicum</taxon>
        <taxon>Panicum sect. Hiantes</taxon>
    </lineage>
</organism>
<reference evidence="2" key="1">
    <citation type="submission" date="2020-05" db="EMBL/GenBank/DDBJ databases">
        <title>WGS assembly of Panicum virgatum.</title>
        <authorList>
            <person name="Lovell J.T."/>
            <person name="Jenkins J."/>
            <person name="Shu S."/>
            <person name="Juenger T.E."/>
            <person name="Schmutz J."/>
        </authorList>
    </citation>
    <scope>NUCLEOTIDE SEQUENCE</scope>
    <source>
        <strain evidence="2">AP13</strain>
    </source>
</reference>
<comment type="caution">
    <text evidence="2">The sequence shown here is derived from an EMBL/GenBank/DDBJ whole genome shotgun (WGS) entry which is preliminary data.</text>
</comment>
<dbReference type="InterPro" id="IPR026960">
    <property type="entry name" value="RVT-Znf"/>
</dbReference>
<dbReference type="AlphaFoldDB" id="A0A8T0P4A6"/>
<dbReference type="PANTHER" id="PTHR33116">
    <property type="entry name" value="REVERSE TRANSCRIPTASE ZINC-BINDING DOMAIN-CONTAINING PROTEIN-RELATED-RELATED"/>
    <property type="match status" value="1"/>
</dbReference>
<keyword evidence="3" id="KW-1185">Reference proteome</keyword>
<accession>A0A8T0P4A6</accession>
<gene>
    <name evidence="2" type="ORF">PVAP13_8NG195605</name>
</gene>
<dbReference type="PANTHER" id="PTHR33116:SF78">
    <property type="entry name" value="OS12G0587133 PROTEIN"/>
    <property type="match status" value="1"/>
</dbReference>
<name>A0A8T0P4A6_PANVG</name>
<evidence type="ECO:0000313" key="2">
    <source>
        <dbReference type="EMBL" id="KAG2556613.1"/>
    </source>
</evidence>
<evidence type="ECO:0000259" key="1">
    <source>
        <dbReference type="Pfam" id="PF13966"/>
    </source>
</evidence>
<evidence type="ECO:0000313" key="3">
    <source>
        <dbReference type="Proteomes" id="UP000823388"/>
    </source>
</evidence>
<feature type="domain" description="Reverse transcriptase zinc-binding" evidence="1">
    <location>
        <begin position="153"/>
        <end position="225"/>
    </location>
</feature>
<dbReference type="Proteomes" id="UP000823388">
    <property type="component" value="Chromosome 8N"/>
</dbReference>
<proteinExistence type="predicted"/>
<sequence length="318" mass="35927">MADKLPPWVRTEIDAICRKFLWVGHKQSIRGKCTVAWPVVTTPAVFGGLGVVEAQAEAFFRASITIIVGDGMRTKFWNERWLDGQSIHDIAPHLLTAVSARATKNRTVAQAMSNRAWTRGITGGLSVSAIASYLLLWDRLENTHLQPDVPDPYLMMHQGSTTFDGAKLVWKTWAPLKVKLFLWLAFKGRLPRHGLAALTMCHLCNLQQEIVHHLFVSCPFTVQVWGIILKQLRVTPAPPGDIRIQEHWKQTRLQFLATTRKGADTLFALVAWHIWKERNARLFRGDSLDHQQLLRKIKTDTDMWVAAGAKSLGSLLCE</sequence>
<protein>
    <recommendedName>
        <fullName evidence="1">Reverse transcriptase zinc-binding domain-containing protein</fullName>
    </recommendedName>
</protein>
<dbReference type="Pfam" id="PF13966">
    <property type="entry name" value="zf-RVT"/>
    <property type="match status" value="1"/>
</dbReference>
<dbReference type="EMBL" id="CM029052">
    <property type="protein sequence ID" value="KAG2556613.1"/>
    <property type="molecule type" value="Genomic_DNA"/>
</dbReference>